<dbReference type="AlphaFoldDB" id="A0A1G4YV38"/>
<keyword evidence="9 12" id="KW-0472">Membrane</keyword>
<evidence type="ECO:0000256" key="4">
    <source>
        <dbReference type="ARBA" id="ARBA00022723"/>
    </source>
</evidence>
<keyword evidence="4" id="KW-0479">Metal-binding</keyword>
<keyword evidence="8" id="KW-0350">Heme biosynthesis</keyword>
<evidence type="ECO:0000313" key="14">
    <source>
        <dbReference type="Proteomes" id="UP000198981"/>
    </source>
</evidence>
<keyword evidence="5 12" id="KW-1133">Transmembrane helix</keyword>
<dbReference type="PANTHER" id="PTHR35457">
    <property type="entry name" value="HEME A SYNTHASE"/>
    <property type="match status" value="1"/>
</dbReference>
<keyword evidence="14" id="KW-1185">Reference proteome</keyword>
<dbReference type="EMBL" id="FMUH01000006">
    <property type="protein sequence ID" value="SCX57352.1"/>
    <property type="molecule type" value="Genomic_DNA"/>
</dbReference>
<dbReference type="STRING" id="1960309.SAMN03159343_3648"/>
<comment type="pathway">
    <text evidence="11">Porphyrin-containing compound metabolism.</text>
</comment>
<reference evidence="14" key="1">
    <citation type="submission" date="2016-10" db="EMBL/GenBank/DDBJ databases">
        <authorList>
            <person name="Varghese N."/>
            <person name="Submissions S."/>
        </authorList>
    </citation>
    <scope>NUCLEOTIDE SEQUENCE [LARGE SCALE GENOMIC DNA]</scope>
    <source>
        <strain evidence="14">DSM 45722</strain>
    </source>
</reference>
<gene>
    <name evidence="13" type="ORF">SAMN03159343_3648</name>
</gene>
<keyword evidence="6" id="KW-0560">Oxidoreductase</keyword>
<evidence type="ECO:0000313" key="13">
    <source>
        <dbReference type="EMBL" id="SCX57352.1"/>
    </source>
</evidence>
<dbReference type="InterPro" id="IPR050450">
    <property type="entry name" value="COX15/CtaA_HemeA_synthase"/>
</dbReference>
<organism evidence="13 14">
    <name type="scientific">Klenkia marina</name>
    <dbReference type="NCBI Taxonomy" id="1960309"/>
    <lineage>
        <taxon>Bacteria</taxon>
        <taxon>Bacillati</taxon>
        <taxon>Actinomycetota</taxon>
        <taxon>Actinomycetes</taxon>
        <taxon>Geodermatophilales</taxon>
        <taxon>Geodermatophilaceae</taxon>
        <taxon>Klenkia</taxon>
    </lineage>
</organism>
<keyword evidence="2" id="KW-1003">Cell membrane</keyword>
<feature type="transmembrane region" description="Helical" evidence="12">
    <location>
        <begin position="222"/>
        <end position="245"/>
    </location>
</feature>
<proteinExistence type="predicted"/>
<dbReference type="GO" id="GO:0016491">
    <property type="term" value="F:oxidoreductase activity"/>
    <property type="evidence" value="ECO:0007669"/>
    <property type="project" value="UniProtKB-KW"/>
</dbReference>
<dbReference type="Proteomes" id="UP000198981">
    <property type="component" value="Unassembled WGS sequence"/>
</dbReference>
<dbReference type="GO" id="GO:0046872">
    <property type="term" value="F:metal ion binding"/>
    <property type="evidence" value="ECO:0007669"/>
    <property type="project" value="UniProtKB-KW"/>
</dbReference>
<feature type="transmembrane region" description="Helical" evidence="12">
    <location>
        <begin position="90"/>
        <end position="107"/>
    </location>
</feature>
<dbReference type="PANTHER" id="PTHR35457:SF1">
    <property type="entry name" value="HEME A SYNTHASE"/>
    <property type="match status" value="1"/>
</dbReference>
<dbReference type="InterPro" id="IPR003780">
    <property type="entry name" value="COX15/CtaA_fam"/>
</dbReference>
<evidence type="ECO:0000256" key="3">
    <source>
        <dbReference type="ARBA" id="ARBA00022692"/>
    </source>
</evidence>
<name>A0A1G4YV38_9ACTN</name>
<evidence type="ECO:0000256" key="5">
    <source>
        <dbReference type="ARBA" id="ARBA00022989"/>
    </source>
</evidence>
<evidence type="ECO:0000256" key="11">
    <source>
        <dbReference type="ARBA" id="ARBA00023444"/>
    </source>
</evidence>
<dbReference type="GO" id="GO:0006784">
    <property type="term" value="P:heme A biosynthetic process"/>
    <property type="evidence" value="ECO:0007669"/>
    <property type="project" value="InterPro"/>
</dbReference>
<keyword evidence="3 12" id="KW-0812">Transmembrane</keyword>
<comment type="subcellular location">
    <subcellularLocation>
        <location evidence="1">Membrane</location>
        <topology evidence="1">Multi-pass membrane protein</topology>
    </subcellularLocation>
</comment>
<feature type="transmembrane region" description="Helical" evidence="12">
    <location>
        <begin position="180"/>
        <end position="202"/>
    </location>
</feature>
<evidence type="ECO:0000256" key="2">
    <source>
        <dbReference type="ARBA" id="ARBA00022475"/>
    </source>
</evidence>
<keyword evidence="10" id="KW-1015">Disulfide bond</keyword>
<evidence type="ECO:0000256" key="7">
    <source>
        <dbReference type="ARBA" id="ARBA00023004"/>
    </source>
</evidence>
<evidence type="ECO:0000256" key="10">
    <source>
        <dbReference type="ARBA" id="ARBA00023157"/>
    </source>
</evidence>
<evidence type="ECO:0000256" key="12">
    <source>
        <dbReference type="SAM" id="Phobius"/>
    </source>
</evidence>
<evidence type="ECO:0000256" key="1">
    <source>
        <dbReference type="ARBA" id="ARBA00004141"/>
    </source>
</evidence>
<feature type="transmembrane region" description="Helical" evidence="12">
    <location>
        <begin position="119"/>
        <end position="140"/>
    </location>
</feature>
<feature type="transmembrane region" description="Helical" evidence="12">
    <location>
        <begin position="146"/>
        <end position="164"/>
    </location>
</feature>
<dbReference type="GO" id="GO:0016020">
    <property type="term" value="C:membrane"/>
    <property type="evidence" value="ECO:0007669"/>
    <property type="project" value="UniProtKB-SubCell"/>
</dbReference>
<accession>A0A1G4YV38</accession>
<sequence length="326" mass="34060">MTNDAAPIREASRSDRAATYPGYVPVSPVVVRRVALANAVANGLIVVTGGAVRLTGSGLGCPTWPECTDGSITPTAELAGHGLIEFGNRLLTFVLAVVAIATVVVVWRSTRRELRKWAVGSFLGIPAQALLGGVTVLTGLNPWTVAAHFLVSMVLVAVATTLWLRSREPGVGGLLVRRPVAHLVTGIAVTVAAVQVFGTVVTGSGPHSGDPGAGRTGFDPELVSQLHADVVFLLIGLTVALLVALHATDSPGRVRRAARDLLMVELAQGVIGYVQYFTGLPIVLVLLHMAGAVLITAYTARLAWSVRGPRTEVEVQPPAEAFATTR</sequence>
<dbReference type="Pfam" id="PF02628">
    <property type="entry name" value="COX15-CtaA"/>
    <property type="match status" value="1"/>
</dbReference>
<keyword evidence="7" id="KW-0408">Iron</keyword>
<evidence type="ECO:0000256" key="8">
    <source>
        <dbReference type="ARBA" id="ARBA00023133"/>
    </source>
</evidence>
<evidence type="ECO:0000256" key="9">
    <source>
        <dbReference type="ARBA" id="ARBA00023136"/>
    </source>
</evidence>
<protein>
    <submittedName>
        <fullName evidence="13">Cytochrome c oxidase assembly protein subunit 15</fullName>
    </submittedName>
</protein>
<evidence type="ECO:0000256" key="6">
    <source>
        <dbReference type="ARBA" id="ARBA00023002"/>
    </source>
</evidence>